<proteinExistence type="predicted"/>
<organism evidence="1 2">
    <name type="scientific">Roseicyclus persicicus</name>
    <dbReference type="NCBI Taxonomy" id="2650661"/>
    <lineage>
        <taxon>Bacteria</taxon>
        <taxon>Pseudomonadati</taxon>
        <taxon>Pseudomonadota</taxon>
        <taxon>Alphaproteobacteria</taxon>
        <taxon>Rhodobacterales</taxon>
        <taxon>Roseobacteraceae</taxon>
        <taxon>Roseicyclus</taxon>
    </lineage>
</organism>
<comment type="caution">
    <text evidence="1">The sequence shown here is derived from an EMBL/GenBank/DDBJ whole genome shotgun (WGS) entry which is preliminary data.</text>
</comment>
<protein>
    <submittedName>
        <fullName evidence="1">Uncharacterized protein</fullName>
    </submittedName>
</protein>
<dbReference type="AlphaFoldDB" id="A0A7X6GZ80"/>
<gene>
    <name evidence="1" type="ORF">HCU73_04480</name>
</gene>
<reference evidence="1 2" key="1">
    <citation type="submission" date="2020-04" db="EMBL/GenBank/DDBJ databases">
        <authorList>
            <person name="Yoon J."/>
        </authorList>
    </citation>
    <scope>NUCLEOTIDE SEQUENCE [LARGE SCALE GENOMIC DNA]</scope>
    <source>
        <strain evidence="1 2">KMU-115</strain>
    </source>
</reference>
<dbReference type="RefSeq" id="WP_168622178.1">
    <property type="nucleotide sequence ID" value="NZ_JAAZQQ010000001.1"/>
</dbReference>
<name>A0A7X6GZ80_9RHOB</name>
<sequence length="94" mass="9882">MKTLVLEPDPMRAQSWVALYGGVMGEVHVARSPAQARLMLAGGSYDRLCLAAEGASLALLSVVRAVNPGCEIVDLGTRRARPANGAADPWPLTP</sequence>
<evidence type="ECO:0000313" key="1">
    <source>
        <dbReference type="EMBL" id="NKX43837.1"/>
    </source>
</evidence>
<keyword evidence="2" id="KW-1185">Reference proteome</keyword>
<accession>A0A7X6GZ80</accession>
<dbReference type="EMBL" id="JAAZQQ010000001">
    <property type="protein sequence ID" value="NKX43837.1"/>
    <property type="molecule type" value="Genomic_DNA"/>
</dbReference>
<evidence type="ECO:0000313" key="2">
    <source>
        <dbReference type="Proteomes" id="UP000526408"/>
    </source>
</evidence>
<dbReference type="Proteomes" id="UP000526408">
    <property type="component" value="Unassembled WGS sequence"/>
</dbReference>